<keyword evidence="6" id="KW-0418">Kinase</keyword>
<dbReference type="EC" id="2.7.1.2" evidence="2"/>
<evidence type="ECO:0000256" key="2">
    <source>
        <dbReference type="ARBA" id="ARBA00012323"/>
    </source>
</evidence>
<evidence type="ECO:0000256" key="1">
    <source>
        <dbReference type="ARBA" id="ARBA00006479"/>
    </source>
</evidence>
<dbReference type="Pfam" id="PF00480">
    <property type="entry name" value="ROK"/>
    <property type="match status" value="1"/>
</dbReference>
<dbReference type="GO" id="GO:0004340">
    <property type="term" value="F:glucokinase activity"/>
    <property type="evidence" value="ECO:0007669"/>
    <property type="project" value="UniProtKB-EC"/>
</dbReference>
<dbReference type="PANTHER" id="PTHR18964">
    <property type="entry name" value="ROK (REPRESSOR, ORF, KINASE) FAMILY"/>
    <property type="match status" value="1"/>
</dbReference>
<protein>
    <recommendedName>
        <fullName evidence="3">Glucokinase</fullName>
        <ecNumber evidence="2">2.7.1.2</ecNumber>
    </recommendedName>
    <alternativeName>
        <fullName evidence="8">Glucose kinase</fullName>
    </alternativeName>
</protein>
<dbReference type="PROSITE" id="PS01125">
    <property type="entry name" value="ROK"/>
    <property type="match status" value="1"/>
</dbReference>
<comment type="caution">
    <text evidence="9">The sequence shown here is derived from an EMBL/GenBank/DDBJ whole genome shotgun (WGS) entry which is preliminary data.</text>
</comment>
<evidence type="ECO:0000256" key="4">
    <source>
        <dbReference type="ARBA" id="ARBA00022679"/>
    </source>
</evidence>
<keyword evidence="4 9" id="KW-0808">Transferase</keyword>
<dbReference type="InterPro" id="IPR043129">
    <property type="entry name" value="ATPase_NBD"/>
</dbReference>
<comment type="similarity">
    <text evidence="1">Belongs to the ROK (NagC/XylR) family.</text>
</comment>
<sequence length="337" mass="34956">MNTHDPGLTVGIDIGGTSIRAAAVDRNGDVVDSVRTQTPSSAVALENALHRLVEHLRDRNDIAAVGLGVAGFLTEDRTTVRFAPHLPWRDTPLAETLTERFGLPVVLEHDANAAAWAEYRFGAAAGSTIAVMVALGTGIGAALLLDGRIYRGAYGVAPELGHLQVVPDGRPCPCGKQGCWERYCSGTGLVDTTVEMLAAEPGRSVLAGEIASDPGSLTGRRIAGAAHDGDPVALAAFDDFARRLGLGLALVADVYDPELVVIGGGVSGSAPLFLDAAREHYAAVTTGAGHRPLARVRVAQLGDAAGLIGAADLARSAIETSRPPLSSNFPVGEIRRR</sequence>
<evidence type="ECO:0000256" key="3">
    <source>
        <dbReference type="ARBA" id="ARBA00014701"/>
    </source>
</evidence>
<evidence type="ECO:0000313" key="10">
    <source>
        <dbReference type="Proteomes" id="UP001198630"/>
    </source>
</evidence>
<gene>
    <name evidence="9" type="ORF">LQ384_15840</name>
</gene>
<dbReference type="SUPFAM" id="SSF53067">
    <property type="entry name" value="Actin-like ATPase domain"/>
    <property type="match status" value="1"/>
</dbReference>
<dbReference type="GO" id="GO:0006096">
    <property type="term" value="P:glycolytic process"/>
    <property type="evidence" value="ECO:0007669"/>
    <property type="project" value="InterPro"/>
</dbReference>
<dbReference type="RefSeq" id="WP_120283273.1">
    <property type="nucleotide sequence ID" value="NZ_JAJNCO010000008.1"/>
</dbReference>
<dbReference type="AlphaFoldDB" id="A0AAW4XHE3"/>
<proteinExistence type="inferred from homology"/>
<keyword evidence="5" id="KW-0547">Nucleotide-binding</keyword>
<evidence type="ECO:0000256" key="5">
    <source>
        <dbReference type="ARBA" id="ARBA00022741"/>
    </source>
</evidence>
<dbReference type="GO" id="GO:0005737">
    <property type="term" value="C:cytoplasm"/>
    <property type="evidence" value="ECO:0007669"/>
    <property type="project" value="InterPro"/>
</dbReference>
<dbReference type="EMBL" id="JAJNCO010000008">
    <property type="protein sequence ID" value="MCD2112580.1"/>
    <property type="molecule type" value="Genomic_DNA"/>
</dbReference>
<organism evidence="9 10">
    <name type="scientific">Rhodococcus rhodochrous</name>
    <dbReference type="NCBI Taxonomy" id="1829"/>
    <lineage>
        <taxon>Bacteria</taxon>
        <taxon>Bacillati</taxon>
        <taxon>Actinomycetota</taxon>
        <taxon>Actinomycetes</taxon>
        <taxon>Mycobacteriales</taxon>
        <taxon>Nocardiaceae</taxon>
        <taxon>Rhodococcus</taxon>
    </lineage>
</organism>
<dbReference type="Gene3D" id="3.30.420.40">
    <property type="match status" value="2"/>
</dbReference>
<dbReference type="InterPro" id="IPR004654">
    <property type="entry name" value="ROK_glcA"/>
</dbReference>
<reference evidence="9" key="1">
    <citation type="submission" date="2021-11" db="EMBL/GenBank/DDBJ databases">
        <title>Development of a sustainable strategy for remediation of hydrocarbon-contaminated territories based on the waste exchange concept.</title>
        <authorList>
            <person name="Elkin A."/>
        </authorList>
    </citation>
    <scope>NUCLEOTIDE SEQUENCE</scope>
    <source>
        <strain evidence="9">IEGM 757</strain>
    </source>
</reference>
<evidence type="ECO:0000313" key="9">
    <source>
        <dbReference type="EMBL" id="MCD2112580.1"/>
    </source>
</evidence>
<dbReference type="InterPro" id="IPR049874">
    <property type="entry name" value="ROK_cs"/>
</dbReference>
<dbReference type="Proteomes" id="UP001198630">
    <property type="component" value="Unassembled WGS sequence"/>
</dbReference>
<dbReference type="NCBIfam" id="TIGR00744">
    <property type="entry name" value="ROK_glcA_fam"/>
    <property type="match status" value="1"/>
</dbReference>
<dbReference type="InterPro" id="IPR000600">
    <property type="entry name" value="ROK"/>
</dbReference>
<evidence type="ECO:0000256" key="7">
    <source>
        <dbReference type="ARBA" id="ARBA00022840"/>
    </source>
</evidence>
<evidence type="ECO:0000256" key="6">
    <source>
        <dbReference type="ARBA" id="ARBA00022777"/>
    </source>
</evidence>
<dbReference type="CDD" id="cd24061">
    <property type="entry name" value="ASKHA_NBD_ROK_SgGLK-like"/>
    <property type="match status" value="1"/>
</dbReference>
<name>A0AAW4XHE3_RHORH</name>
<dbReference type="GO" id="GO:0005524">
    <property type="term" value="F:ATP binding"/>
    <property type="evidence" value="ECO:0007669"/>
    <property type="project" value="UniProtKB-KW"/>
</dbReference>
<keyword evidence="7" id="KW-0067">ATP-binding</keyword>
<accession>A0AAW4XHE3</accession>
<evidence type="ECO:0000256" key="8">
    <source>
        <dbReference type="ARBA" id="ARBA00032386"/>
    </source>
</evidence>
<dbReference type="PANTHER" id="PTHR18964:SF173">
    <property type="entry name" value="GLUCOKINASE"/>
    <property type="match status" value="1"/>
</dbReference>